<dbReference type="Pfam" id="PF13585">
    <property type="entry name" value="CHU_C"/>
    <property type="match status" value="1"/>
</dbReference>
<proteinExistence type="predicted"/>
<keyword evidence="4" id="KW-1185">Reference proteome</keyword>
<dbReference type="RefSeq" id="WP_378319399.1">
    <property type="nucleotide sequence ID" value="NZ_JBHUHY010000003.1"/>
</dbReference>
<feature type="chain" id="PRO_5047148323" evidence="1">
    <location>
        <begin position="22"/>
        <end position="1106"/>
    </location>
</feature>
<comment type="caution">
    <text evidence="3">The sequence shown here is derived from an EMBL/GenBank/DDBJ whole genome shotgun (WGS) entry which is preliminary data.</text>
</comment>
<dbReference type="InterPro" id="IPR015943">
    <property type="entry name" value="WD40/YVTN_repeat-like_dom_sf"/>
</dbReference>
<dbReference type="InterPro" id="IPR000601">
    <property type="entry name" value="PKD_dom"/>
</dbReference>
<dbReference type="Pfam" id="PF18911">
    <property type="entry name" value="PKD_4"/>
    <property type="match status" value="1"/>
</dbReference>
<reference evidence="4" key="1">
    <citation type="journal article" date="2019" name="Int. J. Syst. Evol. Microbiol.">
        <title>The Global Catalogue of Microorganisms (GCM) 10K type strain sequencing project: providing services to taxonomists for standard genome sequencing and annotation.</title>
        <authorList>
            <consortium name="The Broad Institute Genomics Platform"/>
            <consortium name="The Broad Institute Genome Sequencing Center for Infectious Disease"/>
            <person name="Wu L."/>
            <person name="Ma J."/>
        </authorList>
    </citation>
    <scope>NUCLEOTIDE SEQUENCE [LARGE SCALE GENOMIC DNA]</scope>
    <source>
        <strain evidence="4">DT92</strain>
    </source>
</reference>
<dbReference type="Proteomes" id="UP001597344">
    <property type="component" value="Unassembled WGS sequence"/>
</dbReference>
<evidence type="ECO:0000313" key="4">
    <source>
        <dbReference type="Proteomes" id="UP001597344"/>
    </source>
</evidence>
<sequence>MKLYRNSLFTLILLCSLVGSAQNEASVWYFGRLSGLDFGSGAPTALINGQMITNEGCSTISDSNGDLLFYTNGVKVWNKNHQLMANGTDLHGHWSSTQSSIIVPQPGSDHIYYIVTVDEPQTENAAFYPDPNPDPLHINIFDPTSDSDDGLNNGLNYSIVDMNLNAGLGEVISKNNHLVTYNPSDIEQVKLKCSEKISAVYNEDESVVWVVTHFIDKFYAFRIDASGMNPTPVTSASRSIHPISGYTYNAIGNLKFSPDGTKLAMANWSEGTIVNEASHGSAYLYDFDKVTGRVSGGVQLLNLNHPYGVEFSPDSKKLYATVQEFDSFSSYIYQFDLNATDIPASGHRYNAISDAGSLQLGIDGKIYIAMPNMDFISQINDPNALGDLADVEFYSLFLEGRVEPYREGKFGFPTFIQSFFETSIVAEDLCFVQDTQFNLSNTADIASVLWNFGDPSTSAANTSTDLEPVHRFSAPGTYTVSVTVTTTNGVVSTIDTEITISEIPIAHMINDVKACEDRYNFGYSSNFDVSTIEAQVLGGQTGMVVSYFDQSFLRLPSPLPNPYTNDVKDRETITVRVASADNPMCYSETSFDLIVEPLPLTNPVTDIYACDDNTDGITSFDVRHVEATIFGGQTGLTIEYLDGQGVPLPSPLPNMLTNSVRDRETITALVSGPTNNCKAEVTFDLVVNPQPIANTLEDLIGCDDNDDGISEYFDTSGIESMVIGDQTNMTISYYDILGNPISLSNPYTNRTAFQQEIIVRITNTLTSCSAETMLVLNTSSKPKINTPQDIYACDEGDGYASFDTSQVISEIIDNQTGLNLLFSDYEGNPLPDLFSGTYQNSIPYVQTVFVRVENALNATCYSETSFDLLVNPLPEIDLEPTYSLCDLDPSLYIMTPADFDSWVWIYEDGTLVSDTFEADLVEEGGYTLTVNKTENGILCENSFSFTLIRSELPSIRDVNFSNFADNNYIEILASGDGDFEYSIDGTTYQDSNYFDTITGGTYTVFVRDKNGCGEDSKEITVIDHPKYFTPNGDGFHDYWQIRGIENHPTAIIHIYDRLGKLLKQLSAQSIGWDGTYNGKVMPSSEYWFSVDLRNGKQFKGHFSIIR</sequence>
<dbReference type="InterPro" id="IPR035986">
    <property type="entry name" value="PKD_dom_sf"/>
</dbReference>
<dbReference type="InterPro" id="IPR013783">
    <property type="entry name" value="Ig-like_fold"/>
</dbReference>
<organism evidence="3 4">
    <name type="scientific">Aquimarina celericrescens</name>
    <dbReference type="NCBI Taxonomy" id="1964542"/>
    <lineage>
        <taxon>Bacteria</taxon>
        <taxon>Pseudomonadati</taxon>
        <taxon>Bacteroidota</taxon>
        <taxon>Flavobacteriia</taxon>
        <taxon>Flavobacteriales</taxon>
        <taxon>Flavobacteriaceae</taxon>
        <taxon>Aquimarina</taxon>
    </lineage>
</organism>
<dbReference type="NCBIfam" id="TIGR04131">
    <property type="entry name" value="Bac_Flav_CTERM"/>
    <property type="match status" value="1"/>
</dbReference>
<evidence type="ECO:0000313" key="3">
    <source>
        <dbReference type="EMBL" id="MFD2186426.1"/>
    </source>
</evidence>
<dbReference type="InterPro" id="IPR022409">
    <property type="entry name" value="PKD/Chitinase_dom"/>
</dbReference>
<evidence type="ECO:0000256" key="1">
    <source>
        <dbReference type="SAM" id="SignalP"/>
    </source>
</evidence>
<name>A0ABW5AX63_9FLAO</name>
<feature type="domain" description="PKD" evidence="2">
    <location>
        <begin position="437"/>
        <end position="500"/>
    </location>
</feature>
<dbReference type="Gene3D" id="2.130.10.10">
    <property type="entry name" value="YVTN repeat-like/Quinoprotein amine dehydrogenase"/>
    <property type="match status" value="1"/>
</dbReference>
<protein>
    <submittedName>
        <fullName evidence="3">T9SS type B sorting domain-containing protein</fullName>
    </submittedName>
</protein>
<dbReference type="Gene3D" id="2.60.40.10">
    <property type="entry name" value="Immunoglobulins"/>
    <property type="match status" value="1"/>
</dbReference>
<evidence type="ECO:0000259" key="2">
    <source>
        <dbReference type="PROSITE" id="PS50093"/>
    </source>
</evidence>
<dbReference type="InterPro" id="IPR026341">
    <property type="entry name" value="T9SS_type_B"/>
</dbReference>
<keyword evidence="1" id="KW-0732">Signal</keyword>
<dbReference type="EMBL" id="JBHUHY010000003">
    <property type="protein sequence ID" value="MFD2186426.1"/>
    <property type="molecule type" value="Genomic_DNA"/>
</dbReference>
<accession>A0ABW5AX63</accession>
<gene>
    <name evidence="3" type="ORF">ACFSJT_06450</name>
</gene>
<dbReference type="SUPFAM" id="SSF49299">
    <property type="entry name" value="PKD domain"/>
    <property type="match status" value="1"/>
</dbReference>
<feature type="signal peptide" evidence="1">
    <location>
        <begin position="1"/>
        <end position="21"/>
    </location>
</feature>
<dbReference type="SUPFAM" id="SSF63829">
    <property type="entry name" value="Calcium-dependent phosphotriesterase"/>
    <property type="match status" value="1"/>
</dbReference>
<dbReference type="PROSITE" id="PS50093">
    <property type="entry name" value="PKD"/>
    <property type="match status" value="1"/>
</dbReference>
<dbReference type="SMART" id="SM00089">
    <property type="entry name" value="PKD"/>
    <property type="match status" value="1"/>
</dbReference>